<dbReference type="GO" id="GO:0006457">
    <property type="term" value="P:protein folding"/>
    <property type="evidence" value="ECO:0007669"/>
    <property type="project" value="InterPro"/>
</dbReference>
<dbReference type="Pfam" id="PF01556">
    <property type="entry name" value="DnaJ_C"/>
    <property type="match status" value="1"/>
</dbReference>
<dbReference type="InterPro" id="IPR044713">
    <property type="entry name" value="DNJA1/2-like"/>
</dbReference>
<name>A0A3M7L461_AUXPR</name>
<evidence type="ECO:0000259" key="8">
    <source>
        <dbReference type="PROSITE" id="PS51188"/>
    </source>
</evidence>
<evidence type="ECO:0000256" key="5">
    <source>
        <dbReference type="PROSITE-ProRule" id="PRU00546"/>
    </source>
</evidence>
<dbReference type="Pfam" id="PF00226">
    <property type="entry name" value="DnaJ"/>
    <property type="match status" value="1"/>
</dbReference>
<keyword evidence="3 5" id="KW-0863">Zinc-finger</keyword>
<dbReference type="PROSITE" id="PS50076">
    <property type="entry name" value="DNAJ_2"/>
    <property type="match status" value="1"/>
</dbReference>
<keyword evidence="2" id="KW-0677">Repeat</keyword>
<dbReference type="Proteomes" id="UP000279271">
    <property type="component" value="Unassembled WGS sequence"/>
</dbReference>
<gene>
    <name evidence="9" type="ORF">APUTEX25_003761</name>
</gene>
<dbReference type="InterPro" id="IPR036869">
    <property type="entry name" value="J_dom_sf"/>
</dbReference>
<evidence type="ECO:0000313" key="10">
    <source>
        <dbReference type="Proteomes" id="UP000279271"/>
    </source>
</evidence>
<dbReference type="Pfam" id="PF03372">
    <property type="entry name" value="Exo_endo_phos"/>
    <property type="match status" value="1"/>
</dbReference>
<dbReference type="Pfam" id="PF00684">
    <property type="entry name" value="DnaJ_CXXCXGXG"/>
    <property type="match status" value="1"/>
</dbReference>
<dbReference type="FunFam" id="2.60.260.20:FF:000003">
    <property type="entry name" value="DnaJ subfamily A member 2"/>
    <property type="match status" value="1"/>
</dbReference>
<dbReference type="SUPFAM" id="SSF49493">
    <property type="entry name" value="HSP40/DnaJ peptide-binding domain"/>
    <property type="match status" value="2"/>
</dbReference>
<accession>A0A3M7L461</accession>
<feature type="domain" description="J" evidence="7">
    <location>
        <begin position="35"/>
        <end position="96"/>
    </location>
</feature>
<dbReference type="InterPro" id="IPR036410">
    <property type="entry name" value="HSP_DnaJ_Cys-rich_dom_sf"/>
</dbReference>
<evidence type="ECO:0000313" key="9">
    <source>
        <dbReference type="EMBL" id="RMZ57518.1"/>
    </source>
</evidence>
<dbReference type="InterPro" id="IPR005135">
    <property type="entry name" value="Endo/exonuclease/phosphatase"/>
</dbReference>
<feature type="compositionally biased region" description="Basic and acidic residues" evidence="6">
    <location>
        <begin position="406"/>
        <end position="415"/>
    </location>
</feature>
<evidence type="ECO:0000256" key="2">
    <source>
        <dbReference type="ARBA" id="ARBA00022737"/>
    </source>
</evidence>
<dbReference type="SMART" id="SM00271">
    <property type="entry name" value="DnaJ"/>
    <property type="match status" value="1"/>
</dbReference>
<dbReference type="PROSITE" id="PS00636">
    <property type="entry name" value="DNAJ_1"/>
    <property type="match status" value="1"/>
</dbReference>
<protein>
    <recommendedName>
        <fullName evidence="11">DnaJ-like protein subfamily A member 2</fullName>
    </recommendedName>
</protein>
<dbReference type="GO" id="GO:0005524">
    <property type="term" value="F:ATP binding"/>
    <property type="evidence" value="ECO:0007669"/>
    <property type="project" value="InterPro"/>
</dbReference>
<dbReference type="FunFam" id="2.10.230.10:FF:000001">
    <property type="entry name" value="DnaJ subfamily A member 2"/>
    <property type="match status" value="1"/>
</dbReference>
<dbReference type="GO" id="GO:0009408">
    <property type="term" value="P:response to heat"/>
    <property type="evidence" value="ECO:0007669"/>
    <property type="project" value="InterPro"/>
</dbReference>
<dbReference type="CDD" id="cd06257">
    <property type="entry name" value="DnaJ"/>
    <property type="match status" value="1"/>
</dbReference>
<dbReference type="PRINTS" id="PR00625">
    <property type="entry name" value="JDOMAIN"/>
</dbReference>
<dbReference type="HAMAP" id="MF_01152">
    <property type="entry name" value="DnaJ"/>
    <property type="match status" value="1"/>
</dbReference>
<dbReference type="Gene3D" id="1.10.287.110">
    <property type="entry name" value="DnaJ domain"/>
    <property type="match status" value="1"/>
</dbReference>
<dbReference type="Gene3D" id="2.10.230.10">
    <property type="entry name" value="Heat shock protein DnaJ, cysteine-rich domain"/>
    <property type="match status" value="1"/>
</dbReference>
<evidence type="ECO:0000256" key="4">
    <source>
        <dbReference type="ARBA" id="ARBA00022833"/>
    </source>
</evidence>
<dbReference type="GO" id="GO:0030544">
    <property type="term" value="F:Hsp70 protein binding"/>
    <property type="evidence" value="ECO:0007669"/>
    <property type="project" value="InterPro"/>
</dbReference>
<dbReference type="InterPro" id="IPR012724">
    <property type="entry name" value="DnaJ"/>
</dbReference>
<dbReference type="InterPro" id="IPR002939">
    <property type="entry name" value="DnaJ_C"/>
</dbReference>
<dbReference type="PANTHER" id="PTHR43888">
    <property type="entry name" value="DNAJ-LIKE-2, ISOFORM A-RELATED"/>
    <property type="match status" value="1"/>
</dbReference>
<keyword evidence="4 5" id="KW-0862">Zinc</keyword>
<organism evidence="9 10">
    <name type="scientific">Auxenochlorella protothecoides</name>
    <name type="common">Green microalga</name>
    <name type="synonym">Chlorella protothecoides</name>
    <dbReference type="NCBI Taxonomy" id="3075"/>
    <lineage>
        <taxon>Eukaryota</taxon>
        <taxon>Viridiplantae</taxon>
        <taxon>Chlorophyta</taxon>
        <taxon>core chlorophytes</taxon>
        <taxon>Trebouxiophyceae</taxon>
        <taxon>Chlorellales</taxon>
        <taxon>Chlorellaceae</taxon>
        <taxon>Auxenochlorella</taxon>
    </lineage>
</organism>
<dbReference type="SUPFAM" id="SSF57938">
    <property type="entry name" value="DnaJ/Hsp40 cysteine-rich domain"/>
    <property type="match status" value="1"/>
</dbReference>
<proteinExistence type="inferred from homology"/>
<dbReference type="CDD" id="cd10719">
    <property type="entry name" value="DnaJ_zf"/>
    <property type="match status" value="1"/>
</dbReference>
<feature type="region of interest" description="Disordered" evidence="6">
    <location>
        <begin position="406"/>
        <end position="439"/>
    </location>
</feature>
<dbReference type="GO" id="GO:0051082">
    <property type="term" value="F:unfolded protein binding"/>
    <property type="evidence" value="ECO:0007669"/>
    <property type="project" value="InterPro"/>
</dbReference>
<dbReference type="GO" id="GO:0003824">
    <property type="term" value="F:catalytic activity"/>
    <property type="evidence" value="ECO:0007669"/>
    <property type="project" value="InterPro"/>
</dbReference>
<feature type="compositionally biased region" description="Basic and acidic residues" evidence="6">
    <location>
        <begin position="427"/>
        <end position="437"/>
    </location>
</feature>
<evidence type="ECO:0000256" key="1">
    <source>
        <dbReference type="ARBA" id="ARBA00022723"/>
    </source>
</evidence>
<dbReference type="Gene3D" id="2.60.260.20">
    <property type="entry name" value="Urease metallochaperone UreE, N-terminal domain"/>
    <property type="match status" value="2"/>
</dbReference>
<sequence length="806" mass="87851">MFFGGGGFPGGFPYGEMPGMGGGRGGAGKPPDNQRYYNILGVDRNASETEVKKAHRKLALKEHPDKGGDPEKFKEINEAYETLRDPEKRKIYDQFGEEGLKEGMGGGGGGPADIFDLFGMGGGGRRGGPPRERRSEDVTHKMKVSLDEMYKGNVRKLQMSRSIKCPTCQGSGSKSGKKYTCEVCHGSGVEVKLRPLGPGMMQQIQQRCSKCSGTGSFNPPSDRCGACSGKGLVSDRKVFEVHVEPGHRHGSKVLFRGEAGADAPDVLPGDLIFVLEQKEHPTFKRIGSDLFYEKKVSLVEALTGALLHITHLDNRVLEVNSTGSIIKPDSWMAIKNEGMPIHGRPYEKGNLYIHFAVEFPDQLAPEAASALRSLLGEPAHTNGVVPMEELEEVQLTPVKDIEAEIKVRREHERRTGGQYDSDSDEEGGQRGQRDPARRRQPTWLTLQRWPISTDVSALQDSMSVTYCTLASLAAGLILHLIHRKLKHVRARANLLAAGQSLTSGLGQLSVLSYNMLTDAPGRAKTLRAVSPEALEWSHRWRLLSTQISGSDADIICLQEVSMHSWQELVDLLSSRGYHPVLHTRSAAQPPDSCSSVLAVFYKDAKFALEWTQEAQHGLLVCLQHRDDAPCQEPSASSLRSSDYLHVVNVHLEASPLLPGSRLHQLKAILGLLSEKLGSRKAAAAAQLVLAGDLGSTRQASPCAFLSSGRVDAHWTEAGLPKVGLNRESLEHAFPLQEAYQAGQRLPQGKAQVPYRDTDFIWCSRGGRVVAVLDPMPAGLRHGAPHASLPNSTVPSDHTPRGAILQM</sequence>
<dbReference type="GO" id="GO:0008270">
    <property type="term" value="F:zinc ion binding"/>
    <property type="evidence" value="ECO:0007669"/>
    <property type="project" value="UniProtKB-KW"/>
</dbReference>
<dbReference type="EMBL" id="QOKY01000127">
    <property type="protein sequence ID" value="RMZ57518.1"/>
    <property type="molecule type" value="Genomic_DNA"/>
</dbReference>
<dbReference type="PROSITE" id="PS51188">
    <property type="entry name" value="ZF_CR"/>
    <property type="match status" value="1"/>
</dbReference>
<evidence type="ECO:0008006" key="11">
    <source>
        <dbReference type="Google" id="ProtNLM"/>
    </source>
</evidence>
<feature type="zinc finger region" description="CR-type" evidence="5">
    <location>
        <begin position="152"/>
        <end position="236"/>
    </location>
</feature>
<reference evidence="10" key="1">
    <citation type="journal article" date="2018" name="Algal Res.">
        <title>Characterization of plant carbon substrate utilization by Auxenochlorella protothecoides.</title>
        <authorList>
            <person name="Vogler B.W."/>
            <person name="Starkenburg S.R."/>
            <person name="Sudasinghe N."/>
            <person name="Schambach J.Y."/>
            <person name="Rollin J.A."/>
            <person name="Pattathil S."/>
            <person name="Barry A.N."/>
        </authorList>
    </citation>
    <scope>NUCLEOTIDE SEQUENCE [LARGE SCALE GENOMIC DNA]</scope>
    <source>
        <strain evidence="10">UTEX 25</strain>
    </source>
</reference>
<dbReference type="InterPro" id="IPR001623">
    <property type="entry name" value="DnaJ_domain"/>
</dbReference>
<evidence type="ECO:0000256" key="6">
    <source>
        <dbReference type="SAM" id="MobiDB-lite"/>
    </source>
</evidence>
<dbReference type="InterPro" id="IPR001305">
    <property type="entry name" value="HSP_DnaJ_Cys-rich_dom"/>
</dbReference>
<dbReference type="CDD" id="cd10747">
    <property type="entry name" value="DnaJ_C"/>
    <property type="match status" value="1"/>
</dbReference>
<feature type="domain" description="CR-type" evidence="8">
    <location>
        <begin position="152"/>
        <end position="236"/>
    </location>
</feature>
<dbReference type="SUPFAM" id="SSF56219">
    <property type="entry name" value="DNase I-like"/>
    <property type="match status" value="1"/>
</dbReference>
<dbReference type="InterPro" id="IPR018253">
    <property type="entry name" value="DnaJ_domain_CS"/>
</dbReference>
<comment type="caution">
    <text evidence="9">The sequence shown here is derived from an EMBL/GenBank/DDBJ whole genome shotgun (WGS) entry which is preliminary data.</text>
</comment>
<dbReference type="Gene3D" id="3.60.10.10">
    <property type="entry name" value="Endonuclease/exonuclease/phosphatase"/>
    <property type="match status" value="1"/>
</dbReference>
<dbReference type="AlphaFoldDB" id="A0A3M7L461"/>
<keyword evidence="1 5" id="KW-0479">Metal-binding</keyword>
<evidence type="ECO:0000259" key="7">
    <source>
        <dbReference type="PROSITE" id="PS50076"/>
    </source>
</evidence>
<dbReference type="InterPro" id="IPR008971">
    <property type="entry name" value="HSP40/DnaJ_pept-bd"/>
</dbReference>
<evidence type="ECO:0000256" key="3">
    <source>
        <dbReference type="ARBA" id="ARBA00022771"/>
    </source>
</evidence>
<dbReference type="InterPro" id="IPR036691">
    <property type="entry name" value="Endo/exonu/phosph_ase_sf"/>
</dbReference>
<dbReference type="SUPFAM" id="SSF46565">
    <property type="entry name" value="Chaperone J-domain"/>
    <property type="match status" value="1"/>
</dbReference>
<feature type="region of interest" description="Disordered" evidence="6">
    <location>
        <begin position="782"/>
        <end position="806"/>
    </location>
</feature>